<gene>
    <name evidence="2" type="ORF">IRJ41_003813</name>
</gene>
<dbReference type="AlphaFoldDB" id="A0A9W7X4K3"/>
<comment type="caution">
    <text evidence="2">The sequence shown here is derived from an EMBL/GenBank/DDBJ whole genome shotgun (WGS) entry which is preliminary data.</text>
</comment>
<feature type="region of interest" description="Disordered" evidence="1">
    <location>
        <begin position="193"/>
        <end position="238"/>
    </location>
</feature>
<dbReference type="PANTHER" id="PTHR33480">
    <property type="entry name" value="SET DOMAIN-CONTAINING PROTEIN-RELATED"/>
    <property type="match status" value="1"/>
</dbReference>
<dbReference type="Proteomes" id="UP001059041">
    <property type="component" value="Linkage Group LG1"/>
</dbReference>
<keyword evidence="3" id="KW-1185">Reference proteome</keyword>
<accession>A0A9W7X4K3</accession>
<proteinExistence type="predicted"/>
<feature type="compositionally biased region" description="Basic and acidic residues" evidence="1">
    <location>
        <begin position="193"/>
        <end position="206"/>
    </location>
</feature>
<sequence length="238" mass="27034">MPLSAYTSSNQSEAHPDISMALSELENKLCQYFKRIEIRGKRGRKVPVLVTPIQESINLLIRNRCGVQNENSFLFARPFAMTYFRGSDSIREFAFACNAKNPQTLTSTKFRKQIGTLSEVLNLSNTELDQLADFLGHDIRVHRQFYRLPEGTLQLAKMSKIFLALEKGRLADFRGKNLNEIDIDPEERVTLDNDVDDAKSSPKKCTELSTQHTAHEDDDDHTLPADPALKKKKGMIFS</sequence>
<organism evidence="2 3">
    <name type="scientific">Triplophysa rosa</name>
    <name type="common">Cave loach</name>
    <dbReference type="NCBI Taxonomy" id="992332"/>
    <lineage>
        <taxon>Eukaryota</taxon>
        <taxon>Metazoa</taxon>
        <taxon>Chordata</taxon>
        <taxon>Craniata</taxon>
        <taxon>Vertebrata</taxon>
        <taxon>Euteleostomi</taxon>
        <taxon>Actinopterygii</taxon>
        <taxon>Neopterygii</taxon>
        <taxon>Teleostei</taxon>
        <taxon>Ostariophysi</taxon>
        <taxon>Cypriniformes</taxon>
        <taxon>Nemacheilidae</taxon>
        <taxon>Triplophysa</taxon>
    </lineage>
</organism>
<dbReference type="EMBL" id="JAFHDT010000001">
    <property type="protein sequence ID" value="KAI7813893.1"/>
    <property type="molecule type" value="Genomic_DNA"/>
</dbReference>
<evidence type="ECO:0000313" key="3">
    <source>
        <dbReference type="Proteomes" id="UP001059041"/>
    </source>
</evidence>
<evidence type="ECO:0000313" key="2">
    <source>
        <dbReference type="EMBL" id="KAI7813893.1"/>
    </source>
</evidence>
<reference evidence="2" key="1">
    <citation type="submission" date="2021-02" db="EMBL/GenBank/DDBJ databases">
        <title>Comparative genomics reveals that relaxation of natural selection precedes convergent phenotypic evolution of cavefish.</title>
        <authorList>
            <person name="Peng Z."/>
        </authorList>
    </citation>
    <scope>NUCLEOTIDE SEQUENCE</scope>
    <source>
        <tissue evidence="2">Muscle</tissue>
    </source>
</reference>
<dbReference type="PANTHER" id="PTHR33480:SF5">
    <property type="entry name" value="SI:DKEY-51D8.9"/>
    <property type="match status" value="1"/>
</dbReference>
<name>A0A9W7X4K3_TRIRA</name>
<protein>
    <submittedName>
        <fullName evidence="2">Uncharacterized protein</fullName>
    </submittedName>
</protein>
<evidence type="ECO:0000256" key="1">
    <source>
        <dbReference type="SAM" id="MobiDB-lite"/>
    </source>
</evidence>